<accession>A0BWT6</accession>
<dbReference type="KEGG" id="ptm:GSPATT00032855001"/>
<proteinExistence type="predicted"/>
<sequence length="134" mass="16227">MNNQESLDKVLQLGQQYEEQYQIYFKVGSNKENKYKMQLKLQIKLNSRFQKTEKKLKNTYNRNDKFDQIIHLMNQFKDLSLYAFRQSASILPYQVYFIQKEDKASLIQVYFSKKEYIFIFFCCGLYNAYSVSLQ</sequence>
<dbReference type="InParanoid" id="A0BWT6"/>
<organism evidence="1 2">
    <name type="scientific">Paramecium tetraurelia</name>
    <dbReference type="NCBI Taxonomy" id="5888"/>
    <lineage>
        <taxon>Eukaryota</taxon>
        <taxon>Sar</taxon>
        <taxon>Alveolata</taxon>
        <taxon>Ciliophora</taxon>
        <taxon>Intramacronucleata</taxon>
        <taxon>Oligohymenophorea</taxon>
        <taxon>Peniculida</taxon>
        <taxon>Parameciidae</taxon>
        <taxon>Paramecium</taxon>
    </lineage>
</organism>
<gene>
    <name evidence="1" type="ORF">GSPATT00032855001</name>
</gene>
<protein>
    <recommendedName>
        <fullName evidence="3">Transmembrane protein</fullName>
    </recommendedName>
</protein>
<evidence type="ECO:0000313" key="1">
    <source>
        <dbReference type="EMBL" id="CAK63003.1"/>
    </source>
</evidence>
<dbReference type="HOGENOM" id="CLU_1900254_0_0_1"/>
<evidence type="ECO:0008006" key="3">
    <source>
        <dbReference type="Google" id="ProtNLM"/>
    </source>
</evidence>
<dbReference type="GeneID" id="5016179"/>
<reference evidence="1 2" key="1">
    <citation type="journal article" date="2006" name="Nature">
        <title>Global trends of whole-genome duplications revealed by the ciliate Paramecium tetraurelia.</title>
        <authorList>
            <consortium name="Genoscope"/>
            <person name="Aury J.-M."/>
            <person name="Jaillon O."/>
            <person name="Duret L."/>
            <person name="Noel B."/>
            <person name="Jubin C."/>
            <person name="Porcel B.M."/>
            <person name="Segurens B."/>
            <person name="Daubin V."/>
            <person name="Anthouard V."/>
            <person name="Aiach N."/>
            <person name="Arnaiz O."/>
            <person name="Billaut A."/>
            <person name="Beisson J."/>
            <person name="Blanc I."/>
            <person name="Bouhouche K."/>
            <person name="Camara F."/>
            <person name="Duharcourt S."/>
            <person name="Guigo R."/>
            <person name="Gogendeau D."/>
            <person name="Katinka M."/>
            <person name="Keller A.-M."/>
            <person name="Kissmehl R."/>
            <person name="Klotz C."/>
            <person name="Koll F."/>
            <person name="Le Moue A."/>
            <person name="Lepere C."/>
            <person name="Malinsky S."/>
            <person name="Nowacki M."/>
            <person name="Nowak J.K."/>
            <person name="Plattner H."/>
            <person name="Poulain J."/>
            <person name="Ruiz F."/>
            <person name="Serrano V."/>
            <person name="Zagulski M."/>
            <person name="Dessen P."/>
            <person name="Betermier M."/>
            <person name="Weissenbach J."/>
            <person name="Scarpelli C."/>
            <person name="Schachter V."/>
            <person name="Sperling L."/>
            <person name="Meyer E."/>
            <person name="Cohen J."/>
            <person name="Wincker P."/>
        </authorList>
    </citation>
    <scope>NUCLEOTIDE SEQUENCE [LARGE SCALE GENOMIC DNA]</scope>
    <source>
        <strain evidence="1 2">Stock d4-2</strain>
    </source>
</reference>
<dbReference type="RefSeq" id="XP_001430401.1">
    <property type="nucleotide sequence ID" value="XM_001430364.1"/>
</dbReference>
<keyword evidence="2" id="KW-1185">Reference proteome</keyword>
<dbReference type="Proteomes" id="UP000000600">
    <property type="component" value="Unassembled WGS sequence"/>
</dbReference>
<evidence type="ECO:0000313" key="2">
    <source>
        <dbReference type="Proteomes" id="UP000000600"/>
    </source>
</evidence>
<name>A0BWT6_PARTE</name>
<dbReference type="AlphaFoldDB" id="A0BWT6"/>
<dbReference type="EMBL" id="CT868023">
    <property type="protein sequence ID" value="CAK63003.1"/>
    <property type="molecule type" value="Genomic_DNA"/>
</dbReference>